<dbReference type="PANTHER" id="PTHR32089:SF120">
    <property type="entry name" value="METHYL-ACCEPTING CHEMOTAXIS PROTEIN TLPQ"/>
    <property type="match status" value="1"/>
</dbReference>
<evidence type="ECO:0000313" key="8">
    <source>
        <dbReference type="EMBL" id="QIZ73939.1"/>
    </source>
</evidence>
<evidence type="ECO:0000259" key="6">
    <source>
        <dbReference type="PROSITE" id="PS50111"/>
    </source>
</evidence>
<dbReference type="PROSITE" id="PS50885">
    <property type="entry name" value="HAMP"/>
    <property type="match status" value="1"/>
</dbReference>
<dbReference type="SMART" id="SM00304">
    <property type="entry name" value="HAMP"/>
    <property type="match status" value="1"/>
</dbReference>
<dbReference type="PRINTS" id="PR00260">
    <property type="entry name" value="CHEMTRNSDUCR"/>
</dbReference>
<dbReference type="KEGG" id="oxy:HCG48_24830"/>
<feature type="transmembrane region" description="Helical" evidence="5">
    <location>
        <begin position="12"/>
        <end position="31"/>
    </location>
</feature>
<feature type="domain" description="Methyl-accepting transducer" evidence="6">
    <location>
        <begin position="309"/>
        <end position="545"/>
    </location>
</feature>
<feature type="domain" description="HAMP" evidence="7">
    <location>
        <begin position="251"/>
        <end position="304"/>
    </location>
</feature>
<dbReference type="InterPro" id="IPR004090">
    <property type="entry name" value="Chemotax_Me-accpt_rcpt"/>
</dbReference>
<evidence type="ECO:0000256" key="4">
    <source>
        <dbReference type="SAM" id="Coils"/>
    </source>
</evidence>
<feature type="transmembrane region" description="Helical" evidence="5">
    <location>
        <begin position="226"/>
        <end position="246"/>
    </location>
</feature>
<dbReference type="Proteomes" id="UP000500857">
    <property type="component" value="Chromosome"/>
</dbReference>
<dbReference type="Pfam" id="PF12729">
    <property type="entry name" value="4HB_MCP_1"/>
    <property type="match status" value="1"/>
</dbReference>
<dbReference type="Pfam" id="PF00672">
    <property type="entry name" value="HAMP"/>
    <property type="match status" value="1"/>
</dbReference>
<dbReference type="Gene3D" id="6.10.340.10">
    <property type="match status" value="1"/>
</dbReference>
<dbReference type="GO" id="GO:0004888">
    <property type="term" value="F:transmembrane signaling receptor activity"/>
    <property type="evidence" value="ECO:0007669"/>
    <property type="project" value="InterPro"/>
</dbReference>
<dbReference type="InterPro" id="IPR003660">
    <property type="entry name" value="HAMP_dom"/>
</dbReference>
<evidence type="ECO:0000256" key="2">
    <source>
        <dbReference type="ARBA" id="ARBA00029447"/>
    </source>
</evidence>
<feature type="coiled-coil region" evidence="4">
    <location>
        <begin position="555"/>
        <end position="582"/>
    </location>
</feature>
<keyword evidence="5" id="KW-1133">Transmembrane helix</keyword>
<keyword evidence="1 3" id="KW-0807">Transducer</keyword>
<dbReference type="SMART" id="SM00283">
    <property type="entry name" value="MA"/>
    <property type="match status" value="1"/>
</dbReference>
<dbReference type="GO" id="GO:0006935">
    <property type="term" value="P:chemotaxis"/>
    <property type="evidence" value="ECO:0007669"/>
    <property type="project" value="InterPro"/>
</dbReference>
<proteinExistence type="inferred from homology"/>
<dbReference type="CDD" id="cd06225">
    <property type="entry name" value="HAMP"/>
    <property type="match status" value="1"/>
</dbReference>
<dbReference type="PANTHER" id="PTHR32089">
    <property type="entry name" value="METHYL-ACCEPTING CHEMOTAXIS PROTEIN MCPB"/>
    <property type="match status" value="1"/>
</dbReference>
<keyword evidence="5" id="KW-0472">Membrane</keyword>
<evidence type="ECO:0000256" key="3">
    <source>
        <dbReference type="PROSITE-ProRule" id="PRU00284"/>
    </source>
</evidence>
<dbReference type="InterPro" id="IPR004089">
    <property type="entry name" value="MCPsignal_dom"/>
</dbReference>
<reference evidence="8 9" key="1">
    <citation type="submission" date="2020-04" db="EMBL/GenBank/DDBJ databases">
        <authorList>
            <person name="Basu S."/>
            <person name="Maruthanayagam V."/>
            <person name="Chakraborty S."/>
            <person name="Pramanik A."/>
            <person name="Mukherjee J."/>
            <person name="Brink B."/>
        </authorList>
    </citation>
    <scope>NUCLEOTIDE SEQUENCE [LARGE SCALE GENOMIC DNA]</scope>
    <source>
        <strain evidence="8 9">AP17</strain>
    </source>
</reference>
<dbReference type="Pfam" id="PF00015">
    <property type="entry name" value="MCPsignal"/>
    <property type="match status" value="1"/>
</dbReference>
<evidence type="ECO:0000256" key="5">
    <source>
        <dbReference type="SAM" id="Phobius"/>
    </source>
</evidence>
<evidence type="ECO:0000259" key="7">
    <source>
        <dbReference type="PROSITE" id="PS50885"/>
    </source>
</evidence>
<gene>
    <name evidence="8" type="ORF">HCG48_24830</name>
</gene>
<dbReference type="GO" id="GO:0016020">
    <property type="term" value="C:membrane"/>
    <property type="evidence" value="ECO:0007669"/>
    <property type="project" value="InterPro"/>
</dbReference>
<keyword evidence="5" id="KW-0812">Transmembrane</keyword>
<evidence type="ECO:0000256" key="1">
    <source>
        <dbReference type="ARBA" id="ARBA00023224"/>
    </source>
</evidence>
<organism evidence="8 9">
    <name type="scientific">Oxynema aestuarii AP17</name>
    <dbReference type="NCBI Taxonomy" id="2064643"/>
    <lineage>
        <taxon>Bacteria</taxon>
        <taxon>Bacillati</taxon>
        <taxon>Cyanobacteriota</taxon>
        <taxon>Cyanophyceae</taxon>
        <taxon>Oscillatoriophycideae</taxon>
        <taxon>Oscillatoriales</taxon>
        <taxon>Oscillatoriaceae</taxon>
        <taxon>Oxynema</taxon>
        <taxon>Oxynema aestuarii</taxon>
    </lineage>
</organism>
<evidence type="ECO:0000313" key="9">
    <source>
        <dbReference type="Proteomes" id="UP000500857"/>
    </source>
</evidence>
<name>A0A6H1U8G1_9CYAN</name>
<dbReference type="GO" id="GO:0007165">
    <property type="term" value="P:signal transduction"/>
    <property type="evidence" value="ECO:0007669"/>
    <property type="project" value="UniProtKB-KW"/>
</dbReference>
<dbReference type="InterPro" id="IPR024478">
    <property type="entry name" value="HlyB_4HB_MCP"/>
</dbReference>
<dbReference type="EMBL" id="CP051167">
    <property type="protein sequence ID" value="QIZ73939.1"/>
    <property type="molecule type" value="Genomic_DNA"/>
</dbReference>
<keyword evidence="9" id="KW-1185">Reference proteome</keyword>
<keyword evidence="4" id="KW-0175">Coiled coil</keyword>
<comment type="similarity">
    <text evidence="2">Belongs to the methyl-accepting chemotaxis (MCP) protein family.</text>
</comment>
<sequence length="583" mass="64231">MLERMSLQSRMIAAFTFMGLIIFIVALFGWMGNHRLSDRLSLLTDTASPAVLSLWKVNEGQTQIQSSERNLTNPRLDAAIRKEELDRIERAYQQINEGLEQYQNLEIPERQQEIFQDFLLVLQQWKNADRQFLEIHEEYQAYGLPRAPGLKIAELIANNQENSPEMVKLRAANEVLDRLNQFHIDEVEPAFHKTEEILDNILSLNEDLVEQVSEDASAEIAQTRSWAVLGMLIGPLTAIILGWYFSRTIAKPLGNKIISIVRVAERIAEGDLTTSVRVSDSPDEIGRLQSAFYNMTRKLNSLIRQVQHSGIQITSSTTQIAASGKQLEATVTQQVASTNQVVATAKQIAATASELVVTMEQVKELSHQTTIAAGNGQQDLLGMEETMRQLSQGTSSIAAKLGAIGEKANRIDGIVTTITKVADRTNLLSLNAAIEAEKAGEYGSGFAVVAREIRRLADSTAIATLDIEQMVKDMQSAVSTGVMEMDKFTKEVARAVENIQVIGAQMSEIIERVQSLTPRFESVSQGMEGQSEGARQISAAMVQLSEASGQTAQALSDTNRAIEQLNDAARGLQGEIARFKLSG</sequence>
<protein>
    <submittedName>
        <fullName evidence="8">HAMP domain-containing protein</fullName>
    </submittedName>
</protein>
<dbReference type="Gene3D" id="1.10.287.950">
    <property type="entry name" value="Methyl-accepting chemotaxis protein"/>
    <property type="match status" value="1"/>
</dbReference>
<accession>A0A6H1U8G1</accession>
<dbReference type="SUPFAM" id="SSF58104">
    <property type="entry name" value="Methyl-accepting chemotaxis protein (MCP) signaling domain"/>
    <property type="match status" value="1"/>
</dbReference>
<dbReference type="AlphaFoldDB" id="A0A6H1U8G1"/>
<dbReference type="PROSITE" id="PS50111">
    <property type="entry name" value="CHEMOTAXIS_TRANSDUC_2"/>
    <property type="match status" value="1"/>
</dbReference>